<evidence type="ECO:0000313" key="1">
    <source>
        <dbReference type="EMBL" id="KAK4143393.1"/>
    </source>
</evidence>
<dbReference type="AlphaFoldDB" id="A0AAN6ZMI6"/>
<reference evidence="1" key="2">
    <citation type="submission" date="2023-05" db="EMBL/GenBank/DDBJ databases">
        <authorList>
            <consortium name="Lawrence Berkeley National Laboratory"/>
            <person name="Steindorff A."/>
            <person name="Hensen N."/>
            <person name="Bonometti L."/>
            <person name="Westerberg I."/>
            <person name="Brannstrom I.O."/>
            <person name="Guillou S."/>
            <person name="Cros-Aarteil S."/>
            <person name="Calhoun S."/>
            <person name="Haridas S."/>
            <person name="Kuo A."/>
            <person name="Mondo S."/>
            <person name="Pangilinan J."/>
            <person name="Riley R."/>
            <person name="Labutti K."/>
            <person name="Andreopoulos B."/>
            <person name="Lipzen A."/>
            <person name="Chen C."/>
            <person name="Yanf M."/>
            <person name="Daum C."/>
            <person name="Ng V."/>
            <person name="Clum A."/>
            <person name="Ohm R."/>
            <person name="Martin F."/>
            <person name="Silar P."/>
            <person name="Natvig D."/>
            <person name="Lalanne C."/>
            <person name="Gautier V."/>
            <person name="Ament-Velasquez S.L."/>
            <person name="Kruys A."/>
            <person name="Hutchinson M.I."/>
            <person name="Powell A.J."/>
            <person name="Barry K."/>
            <person name="Miller A.N."/>
            <person name="Grigoriev I.V."/>
            <person name="Debuchy R."/>
            <person name="Gladieux P."/>
            <person name="Thoren M.H."/>
            <person name="Johannesson H."/>
        </authorList>
    </citation>
    <scope>NUCLEOTIDE SEQUENCE</scope>
    <source>
        <strain evidence="1">CBS 141.50</strain>
    </source>
</reference>
<evidence type="ECO:0000313" key="2">
    <source>
        <dbReference type="Proteomes" id="UP001302676"/>
    </source>
</evidence>
<dbReference type="Proteomes" id="UP001302676">
    <property type="component" value="Unassembled WGS sequence"/>
</dbReference>
<reference evidence="1" key="1">
    <citation type="journal article" date="2023" name="Mol. Phylogenet. Evol.">
        <title>Genome-scale phylogeny and comparative genomics of the fungal order Sordariales.</title>
        <authorList>
            <person name="Hensen N."/>
            <person name="Bonometti L."/>
            <person name="Westerberg I."/>
            <person name="Brannstrom I.O."/>
            <person name="Guillou S."/>
            <person name="Cros-Aarteil S."/>
            <person name="Calhoun S."/>
            <person name="Haridas S."/>
            <person name="Kuo A."/>
            <person name="Mondo S."/>
            <person name="Pangilinan J."/>
            <person name="Riley R."/>
            <person name="LaButti K."/>
            <person name="Andreopoulos B."/>
            <person name="Lipzen A."/>
            <person name="Chen C."/>
            <person name="Yan M."/>
            <person name="Daum C."/>
            <person name="Ng V."/>
            <person name="Clum A."/>
            <person name="Steindorff A."/>
            <person name="Ohm R.A."/>
            <person name="Martin F."/>
            <person name="Silar P."/>
            <person name="Natvig D.O."/>
            <person name="Lalanne C."/>
            <person name="Gautier V."/>
            <person name="Ament-Velasquez S.L."/>
            <person name="Kruys A."/>
            <person name="Hutchinson M.I."/>
            <person name="Powell A.J."/>
            <person name="Barry K."/>
            <person name="Miller A.N."/>
            <person name="Grigoriev I.V."/>
            <person name="Debuchy R."/>
            <person name="Gladieux P."/>
            <person name="Hiltunen Thoren M."/>
            <person name="Johannesson H."/>
        </authorList>
    </citation>
    <scope>NUCLEOTIDE SEQUENCE</scope>
    <source>
        <strain evidence="1">CBS 141.50</strain>
    </source>
</reference>
<dbReference type="RefSeq" id="XP_062636764.1">
    <property type="nucleotide sequence ID" value="XM_062780787.1"/>
</dbReference>
<keyword evidence="2" id="KW-1185">Reference proteome</keyword>
<accession>A0AAN6ZMI6</accession>
<organism evidence="1 2">
    <name type="scientific">Dichotomopilus funicola</name>
    <dbReference type="NCBI Taxonomy" id="1934379"/>
    <lineage>
        <taxon>Eukaryota</taxon>
        <taxon>Fungi</taxon>
        <taxon>Dikarya</taxon>
        <taxon>Ascomycota</taxon>
        <taxon>Pezizomycotina</taxon>
        <taxon>Sordariomycetes</taxon>
        <taxon>Sordariomycetidae</taxon>
        <taxon>Sordariales</taxon>
        <taxon>Chaetomiaceae</taxon>
        <taxon>Dichotomopilus</taxon>
    </lineage>
</organism>
<dbReference type="GeneID" id="87817400"/>
<sequence>MSRFPQTAVKSQASIEASVNSLTLTLGKLSIPAETCLFSLLNETFTKITTVFNLDDPSDVLADPANLEKILNTIFDTNSVPLVTEKSVRIAAGLDDHDRSCLFIQAVAGMVLIFQRLSQAGGPVSARLLSRELQLFGESEQRRVVLDKIGHSSAFSSCYTKDSLVRFVLEAIDTGNDGQWEVLDSKPIGERMVSEESACINDRPCKNMGLPWGFTIMTLN</sequence>
<proteinExistence type="predicted"/>
<gene>
    <name evidence="1" type="ORF">C8A04DRAFT_28816</name>
</gene>
<protein>
    <submittedName>
        <fullName evidence="1">Uncharacterized protein</fullName>
    </submittedName>
</protein>
<dbReference type="EMBL" id="MU853586">
    <property type="protein sequence ID" value="KAK4143393.1"/>
    <property type="molecule type" value="Genomic_DNA"/>
</dbReference>
<comment type="caution">
    <text evidence="1">The sequence shown here is derived from an EMBL/GenBank/DDBJ whole genome shotgun (WGS) entry which is preliminary data.</text>
</comment>
<name>A0AAN6ZMI6_9PEZI</name>